<reference evidence="8" key="1">
    <citation type="submission" date="2021-06" db="EMBL/GenBank/DDBJ databases">
        <authorList>
            <person name="Kallberg Y."/>
            <person name="Tangrot J."/>
            <person name="Rosling A."/>
        </authorList>
    </citation>
    <scope>NUCLEOTIDE SEQUENCE</scope>
    <source>
        <strain evidence="8">MA453B</strain>
    </source>
</reference>
<dbReference type="GO" id="GO:0008270">
    <property type="term" value="F:zinc ion binding"/>
    <property type="evidence" value="ECO:0007669"/>
    <property type="project" value="UniProtKB-KW"/>
</dbReference>
<dbReference type="InterPro" id="IPR012337">
    <property type="entry name" value="RNaseH-like_sf"/>
</dbReference>
<comment type="caution">
    <text evidence="8">The sequence shown here is derived from an EMBL/GenBank/DDBJ whole genome shotgun (WGS) entry which is preliminary data.</text>
</comment>
<dbReference type="OrthoDB" id="2412736at2759"/>
<dbReference type="PANTHER" id="PTHR46481">
    <property type="entry name" value="ZINC FINGER BED DOMAIN-CONTAINING PROTEIN 4"/>
    <property type="match status" value="1"/>
</dbReference>
<evidence type="ECO:0000256" key="4">
    <source>
        <dbReference type="ARBA" id="ARBA00022833"/>
    </source>
</evidence>
<dbReference type="EMBL" id="CAJVPY010035476">
    <property type="protein sequence ID" value="CAG8801101.1"/>
    <property type="molecule type" value="Genomic_DNA"/>
</dbReference>
<dbReference type="Proteomes" id="UP000789405">
    <property type="component" value="Unassembled WGS sequence"/>
</dbReference>
<evidence type="ECO:0000259" key="7">
    <source>
        <dbReference type="Pfam" id="PF04937"/>
    </source>
</evidence>
<dbReference type="PANTHER" id="PTHR46481:SF10">
    <property type="entry name" value="ZINC FINGER BED DOMAIN-CONTAINING PROTEIN 39"/>
    <property type="match status" value="1"/>
</dbReference>
<dbReference type="InterPro" id="IPR052035">
    <property type="entry name" value="ZnF_BED_domain_contain"/>
</dbReference>
<organism evidence="8 9">
    <name type="scientific">Dentiscutata erythropus</name>
    <dbReference type="NCBI Taxonomy" id="1348616"/>
    <lineage>
        <taxon>Eukaryota</taxon>
        <taxon>Fungi</taxon>
        <taxon>Fungi incertae sedis</taxon>
        <taxon>Mucoromycota</taxon>
        <taxon>Glomeromycotina</taxon>
        <taxon>Glomeromycetes</taxon>
        <taxon>Diversisporales</taxon>
        <taxon>Gigasporaceae</taxon>
        <taxon>Dentiscutata</taxon>
    </lineage>
</organism>
<keyword evidence="3" id="KW-0863">Zinc-finger</keyword>
<evidence type="ECO:0000313" key="8">
    <source>
        <dbReference type="EMBL" id="CAG8801101.1"/>
    </source>
</evidence>
<feature type="compositionally biased region" description="Polar residues" evidence="6">
    <location>
        <begin position="1"/>
        <end position="22"/>
    </location>
</feature>
<proteinExistence type="predicted"/>
<gene>
    <name evidence="8" type="ORF">DERYTH_LOCUS23388</name>
</gene>
<evidence type="ECO:0000313" key="9">
    <source>
        <dbReference type="Proteomes" id="UP000789405"/>
    </source>
</evidence>
<evidence type="ECO:0000256" key="5">
    <source>
        <dbReference type="ARBA" id="ARBA00023242"/>
    </source>
</evidence>
<evidence type="ECO:0000256" key="6">
    <source>
        <dbReference type="SAM" id="MobiDB-lite"/>
    </source>
</evidence>
<protein>
    <submittedName>
        <fullName evidence="8">10699_t:CDS:1</fullName>
    </submittedName>
</protein>
<feature type="region of interest" description="Disordered" evidence="6">
    <location>
        <begin position="1"/>
        <end position="33"/>
    </location>
</feature>
<comment type="subcellular location">
    <subcellularLocation>
        <location evidence="1">Nucleus</location>
    </subcellularLocation>
</comment>
<evidence type="ECO:0000256" key="2">
    <source>
        <dbReference type="ARBA" id="ARBA00022723"/>
    </source>
</evidence>
<keyword evidence="4" id="KW-0862">Zinc</keyword>
<feature type="non-terminal residue" evidence="8">
    <location>
        <position position="303"/>
    </location>
</feature>
<feature type="domain" description="DUF659" evidence="7">
    <location>
        <begin position="130"/>
        <end position="246"/>
    </location>
</feature>
<dbReference type="AlphaFoldDB" id="A0A9N9PBG8"/>
<keyword evidence="5" id="KW-0539">Nucleus</keyword>
<evidence type="ECO:0000256" key="1">
    <source>
        <dbReference type="ARBA" id="ARBA00004123"/>
    </source>
</evidence>
<accession>A0A9N9PBG8</accession>
<name>A0A9N9PBG8_9GLOM</name>
<dbReference type="InterPro" id="IPR007021">
    <property type="entry name" value="DUF659"/>
</dbReference>
<dbReference type="GO" id="GO:0005634">
    <property type="term" value="C:nucleus"/>
    <property type="evidence" value="ECO:0007669"/>
    <property type="project" value="UniProtKB-SubCell"/>
</dbReference>
<keyword evidence="9" id="KW-1185">Reference proteome</keyword>
<dbReference type="Pfam" id="PF04937">
    <property type="entry name" value="DUF659"/>
    <property type="match status" value="1"/>
</dbReference>
<keyword evidence="2" id="KW-0479">Metal-binding</keyword>
<evidence type="ECO:0000256" key="3">
    <source>
        <dbReference type="ARBA" id="ARBA00022771"/>
    </source>
</evidence>
<sequence>MEDSGPNSPLESEQSNQPTHANKNNKRGRPKNLLWNDHFTEINRQEGGHRGWKCNYCNDENSRASDMNMNTHLALTCQSVPLNIRQDCLRNFPAPNKRKKIVHDIVSGSQPRIDNKFQSISVMDPGQEQLSLDSWTSNRGYSYFAFIIITSNKKQYVYSIKDYSHKSHTAIFTADEIEKVLVDIGVDKFGAVVTDGASAMSLAKQYISDKYPGILPIRCIAHHIQLICSDIICKTSFGKKVLQQCQSFVTYFHASHRAGAILRNEIVNSMINKGGLKSSVCSRWSSAYDCVQSVLNLEICFKQ</sequence>
<dbReference type="SUPFAM" id="SSF53098">
    <property type="entry name" value="Ribonuclease H-like"/>
    <property type="match status" value="1"/>
</dbReference>